<organism evidence="3">
    <name type="scientific">Rhipicephalus appendiculatus</name>
    <name type="common">Brown ear tick</name>
    <dbReference type="NCBI Taxonomy" id="34631"/>
    <lineage>
        <taxon>Eukaryota</taxon>
        <taxon>Metazoa</taxon>
        <taxon>Ecdysozoa</taxon>
        <taxon>Arthropoda</taxon>
        <taxon>Chelicerata</taxon>
        <taxon>Arachnida</taxon>
        <taxon>Acari</taxon>
        <taxon>Parasitiformes</taxon>
        <taxon>Ixodida</taxon>
        <taxon>Ixodoidea</taxon>
        <taxon>Ixodidae</taxon>
        <taxon>Rhipicephalinae</taxon>
        <taxon>Rhipicephalus</taxon>
        <taxon>Rhipicephalus</taxon>
    </lineage>
</organism>
<evidence type="ECO:0000313" key="3">
    <source>
        <dbReference type="EMBL" id="JAP82155.1"/>
    </source>
</evidence>
<dbReference type="Gene3D" id="3.10.450.10">
    <property type="match status" value="1"/>
</dbReference>
<dbReference type="InterPro" id="IPR046350">
    <property type="entry name" value="Cystatin_sf"/>
</dbReference>
<dbReference type="AlphaFoldDB" id="A0A131YUF0"/>
<name>A0A131YUF0_RHIAP</name>
<feature type="region of interest" description="Disordered" evidence="1">
    <location>
        <begin position="139"/>
        <end position="163"/>
    </location>
</feature>
<protein>
    <submittedName>
        <fullName evidence="3">Cystatin</fullName>
    </submittedName>
</protein>
<proteinExistence type="predicted"/>
<evidence type="ECO:0000256" key="1">
    <source>
        <dbReference type="SAM" id="MobiDB-lite"/>
    </source>
</evidence>
<reference evidence="3" key="1">
    <citation type="journal article" date="2016" name="Ticks Tick Borne Dis.">
        <title>De novo assembly and annotation of the salivary gland transcriptome of Rhipicephalus appendiculatus male and female ticks during blood feeding.</title>
        <authorList>
            <person name="de Castro M.H."/>
            <person name="de Klerk D."/>
            <person name="Pienaar R."/>
            <person name="Latif A.A."/>
            <person name="Rees D.J."/>
            <person name="Mans B.J."/>
        </authorList>
    </citation>
    <scope>NUCLEOTIDE SEQUENCE</scope>
    <source>
        <tissue evidence="3">Salivary glands</tissue>
    </source>
</reference>
<evidence type="ECO:0000256" key="2">
    <source>
        <dbReference type="SAM" id="SignalP"/>
    </source>
</evidence>
<accession>A0A131YUF0</accession>
<feature type="signal peptide" evidence="2">
    <location>
        <begin position="1"/>
        <end position="21"/>
    </location>
</feature>
<keyword evidence="2" id="KW-0732">Signal</keyword>
<dbReference type="SUPFAM" id="SSF54403">
    <property type="entry name" value="Cystatin/monellin"/>
    <property type="match status" value="1"/>
</dbReference>
<sequence>MRLKIVSRILLLIVALTPASLQSKARDDVETSNWKEVKAGAKNPKFGKMAQLAIRQFTTAVDSHLAVNKLEKVQQKGQSYKLTFSYTPTRCAVTKVFEPELCVATSSKPTGKCQAFVTEQRNGPLVDWIDCEDFNKKEETRRSGIQQPKRPKRALVSSHSSSN</sequence>
<feature type="chain" id="PRO_5007286144" evidence="2">
    <location>
        <begin position="22"/>
        <end position="163"/>
    </location>
</feature>
<dbReference type="EMBL" id="GEDV01006402">
    <property type="protein sequence ID" value="JAP82155.1"/>
    <property type="molecule type" value="Transcribed_RNA"/>
</dbReference>